<dbReference type="EMBL" id="JAUEPU010000011">
    <property type="protein sequence ID" value="KAK0498600.1"/>
    <property type="molecule type" value="Genomic_DNA"/>
</dbReference>
<keyword evidence="12" id="KW-1185">Reference proteome</keyword>
<evidence type="ECO:0000256" key="9">
    <source>
        <dbReference type="SAM" id="SignalP"/>
    </source>
</evidence>
<protein>
    <submittedName>
        <fullName evidence="11">Glycoside hydrolase family 18 protein</fullName>
    </submittedName>
</protein>
<dbReference type="InterPro" id="IPR050314">
    <property type="entry name" value="Glycosyl_Hydrlase_18"/>
</dbReference>
<reference evidence="11" key="1">
    <citation type="submission" date="2023-06" db="EMBL/GenBank/DDBJ databases">
        <authorList>
            <consortium name="Lawrence Berkeley National Laboratory"/>
            <person name="Ahrendt S."/>
            <person name="Sahu N."/>
            <person name="Indic B."/>
            <person name="Wong-Bajracharya J."/>
            <person name="Merenyi Z."/>
            <person name="Ke H.-M."/>
            <person name="Monk M."/>
            <person name="Kocsube S."/>
            <person name="Drula E."/>
            <person name="Lipzen A."/>
            <person name="Balint B."/>
            <person name="Henrissat B."/>
            <person name="Andreopoulos B."/>
            <person name="Martin F.M."/>
            <person name="Harder C.B."/>
            <person name="Rigling D."/>
            <person name="Ford K.L."/>
            <person name="Foster G.D."/>
            <person name="Pangilinan J."/>
            <person name="Papanicolaou A."/>
            <person name="Barry K."/>
            <person name="LaButti K."/>
            <person name="Viragh M."/>
            <person name="Koriabine M."/>
            <person name="Yan M."/>
            <person name="Riley R."/>
            <person name="Champramary S."/>
            <person name="Plett K.L."/>
            <person name="Tsai I.J."/>
            <person name="Slot J."/>
            <person name="Sipos G."/>
            <person name="Plett J."/>
            <person name="Nagy L.G."/>
            <person name="Grigoriev I.V."/>
        </authorList>
    </citation>
    <scope>NUCLEOTIDE SEQUENCE</scope>
    <source>
        <strain evidence="11">HWK02</strain>
    </source>
</reference>
<evidence type="ECO:0000256" key="7">
    <source>
        <dbReference type="RuleBase" id="RU000489"/>
    </source>
</evidence>
<evidence type="ECO:0000256" key="4">
    <source>
        <dbReference type="ARBA" id="ARBA00023277"/>
    </source>
</evidence>
<dbReference type="PANTHER" id="PTHR11177">
    <property type="entry name" value="CHITINASE"/>
    <property type="match status" value="1"/>
</dbReference>
<evidence type="ECO:0000256" key="6">
    <source>
        <dbReference type="ARBA" id="ARBA00023326"/>
    </source>
</evidence>
<evidence type="ECO:0000256" key="2">
    <source>
        <dbReference type="ARBA" id="ARBA00022801"/>
    </source>
</evidence>
<dbReference type="SMART" id="SM00636">
    <property type="entry name" value="Glyco_18"/>
    <property type="match status" value="1"/>
</dbReference>
<keyword evidence="6" id="KW-0624">Polysaccharide degradation</keyword>
<keyword evidence="3" id="KW-0146">Chitin degradation</keyword>
<evidence type="ECO:0000256" key="1">
    <source>
        <dbReference type="ARBA" id="ARBA00000822"/>
    </source>
</evidence>
<dbReference type="PROSITE" id="PS01095">
    <property type="entry name" value="GH18_1"/>
    <property type="match status" value="1"/>
</dbReference>
<dbReference type="InterPro" id="IPR001223">
    <property type="entry name" value="Glyco_hydro18_cat"/>
</dbReference>
<dbReference type="Proteomes" id="UP001175228">
    <property type="component" value="Unassembled WGS sequence"/>
</dbReference>
<comment type="catalytic activity">
    <reaction evidence="1">
        <text>Random endo-hydrolysis of N-acetyl-beta-D-glucosaminide (1-&gt;4)-beta-linkages in chitin and chitodextrins.</text>
        <dbReference type="EC" id="3.2.1.14"/>
    </reaction>
</comment>
<comment type="caution">
    <text evidence="11">The sequence shown here is derived from an EMBL/GenBank/DDBJ whole genome shotgun (WGS) entry which is preliminary data.</text>
</comment>
<feature type="domain" description="GH18" evidence="10">
    <location>
        <begin position="83"/>
        <end position="449"/>
    </location>
</feature>
<dbReference type="SUPFAM" id="SSF54556">
    <property type="entry name" value="Chitinase insertion domain"/>
    <property type="match status" value="1"/>
</dbReference>
<name>A0AA39UYR5_9AGAR</name>
<dbReference type="InterPro" id="IPR017853">
    <property type="entry name" value="GH"/>
</dbReference>
<evidence type="ECO:0000259" key="10">
    <source>
        <dbReference type="PROSITE" id="PS51910"/>
    </source>
</evidence>
<feature type="chain" id="PRO_5041401934" evidence="9">
    <location>
        <begin position="21"/>
        <end position="449"/>
    </location>
</feature>
<dbReference type="GO" id="GO:0005576">
    <property type="term" value="C:extracellular region"/>
    <property type="evidence" value="ECO:0007669"/>
    <property type="project" value="TreeGrafter"/>
</dbReference>
<sequence length="449" mass="48911">MLLNTLAILSLSACLPVVISAPVLGNNNTTSATSSVFTSQHTNSTNTPLSKSTPHLSFGVEVESSSDGIFVYPSSPSETTKRPLVMAYYPSWAEGDCSPETIDYGLYDWIDFAFAIPDERFDLTWDDAAPDLLARLVNFAHGNGTKVKLSIGGWDGSRWFSAAMSDETNQKVFAGNILNLYNVYGLDGIDLDWEYPGHAGEFDQFSTSDSANYLQFLGLLRNTLPIGAVLTAAVDHQPFVDGNGVPLKDVSAFAQLLDWILIMNYDVWGASQNPGPNAPLSDKCGNSTQPDANAEAAMKAWTAAGFDSYQLALGIPAYGILSTSNATRLRTRSKRGWPTLVTDDGEKQGQTRFCSLIKQGALVREDAPGQQKFVGSSGFTRYWDECSSTPFLRSSDTNQLVSYDDPESIGLKAQLVKKNEMRGINMWELTGDTLDNVLINAVRANLYGY</sequence>
<dbReference type="InterPro" id="IPR001579">
    <property type="entry name" value="Glyco_hydro_18_chit_AS"/>
</dbReference>
<dbReference type="InterPro" id="IPR011583">
    <property type="entry name" value="Chitinase_II/V-like_cat"/>
</dbReference>
<evidence type="ECO:0000256" key="3">
    <source>
        <dbReference type="ARBA" id="ARBA00023024"/>
    </source>
</evidence>
<evidence type="ECO:0000256" key="5">
    <source>
        <dbReference type="ARBA" id="ARBA00023295"/>
    </source>
</evidence>
<dbReference type="PROSITE" id="PS51910">
    <property type="entry name" value="GH18_2"/>
    <property type="match status" value="1"/>
</dbReference>
<dbReference type="GO" id="GO:0006032">
    <property type="term" value="P:chitin catabolic process"/>
    <property type="evidence" value="ECO:0007669"/>
    <property type="project" value="UniProtKB-KW"/>
</dbReference>
<keyword evidence="9" id="KW-0732">Signal</keyword>
<comment type="similarity">
    <text evidence="8">Belongs to the glycosyl hydrolase 18 family.</text>
</comment>
<keyword evidence="5 7" id="KW-0326">Glycosidase</keyword>
<dbReference type="SUPFAM" id="SSF51445">
    <property type="entry name" value="(Trans)glycosidases"/>
    <property type="match status" value="1"/>
</dbReference>
<dbReference type="GO" id="GO:0008061">
    <property type="term" value="F:chitin binding"/>
    <property type="evidence" value="ECO:0007669"/>
    <property type="project" value="InterPro"/>
</dbReference>
<dbReference type="GO" id="GO:0008843">
    <property type="term" value="F:endochitinase activity"/>
    <property type="evidence" value="ECO:0007669"/>
    <property type="project" value="UniProtKB-EC"/>
</dbReference>
<dbReference type="Gene3D" id="3.10.50.10">
    <property type="match status" value="1"/>
</dbReference>
<dbReference type="GO" id="GO:0000272">
    <property type="term" value="P:polysaccharide catabolic process"/>
    <property type="evidence" value="ECO:0007669"/>
    <property type="project" value="UniProtKB-KW"/>
</dbReference>
<dbReference type="AlphaFoldDB" id="A0AA39UYR5"/>
<feature type="signal peptide" evidence="9">
    <location>
        <begin position="1"/>
        <end position="20"/>
    </location>
</feature>
<organism evidence="11 12">
    <name type="scientific">Armillaria luteobubalina</name>
    <dbReference type="NCBI Taxonomy" id="153913"/>
    <lineage>
        <taxon>Eukaryota</taxon>
        <taxon>Fungi</taxon>
        <taxon>Dikarya</taxon>
        <taxon>Basidiomycota</taxon>
        <taxon>Agaricomycotina</taxon>
        <taxon>Agaricomycetes</taxon>
        <taxon>Agaricomycetidae</taxon>
        <taxon>Agaricales</taxon>
        <taxon>Marasmiineae</taxon>
        <taxon>Physalacriaceae</taxon>
        <taxon>Armillaria</taxon>
    </lineage>
</organism>
<dbReference type="Gene3D" id="3.20.20.80">
    <property type="entry name" value="Glycosidases"/>
    <property type="match status" value="1"/>
</dbReference>
<dbReference type="PANTHER" id="PTHR11177:SF392">
    <property type="entry name" value="HAP41P"/>
    <property type="match status" value="1"/>
</dbReference>
<keyword evidence="4" id="KW-0119">Carbohydrate metabolism</keyword>
<dbReference type="Pfam" id="PF00704">
    <property type="entry name" value="Glyco_hydro_18"/>
    <property type="match status" value="1"/>
</dbReference>
<evidence type="ECO:0000313" key="11">
    <source>
        <dbReference type="EMBL" id="KAK0498600.1"/>
    </source>
</evidence>
<gene>
    <name evidence="11" type="ORF">EDD18DRAFT_1158343</name>
</gene>
<dbReference type="InterPro" id="IPR029070">
    <property type="entry name" value="Chitinase_insertion_sf"/>
</dbReference>
<accession>A0AA39UYR5</accession>
<keyword evidence="2 7" id="KW-0378">Hydrolase</keyword>
<evidence type="ECO:0000256" key="8">
    <source>
        <dbReference type="RuleBase" id="RU004453"/>
    </source>
</evidence>
<proteinExistence type="inferred from homology"/>
<evidence type="ECO:0000313" key="12">
    <source>
        <dbReference type="Proteomes" id="UP001175228"/>
    </source>
</evidence>